<accession>A0A183TL92</accession>
<evidence type="ECO:0000313" key="2">
    <source>
        <dbReference type="Proteomes" id="UP000275846"/>
    </source>
</evidence>
<name>A0A183TL92_SCHSO</name>
<keyword evidence="2" id="KW-1185">Reference proteome</keyword>
<dbReference type="EMBL" id="UYSU01042181">
    <property type="protein sequence ID" value="VDM03626.1"/>
    <property type="molecule type" value="Genomic_DNA"/>
</dbReference>
<proteinExistence type="predicted"/>
<dbReference type="WBParaSite" id="SSLN_0001789501-mRNA-1">
    <property type="protein sequence ID" value="SSLN_0001789501-mRNA-1"/>
    <property type="gene ID" value="SSLN_0001789501"/>
</dbReference>
<evidence type="ECO:0000313" key="1">
    <source>
        <dbReference type="EMBL" id="VDM03626.1"/>
    </source>
</evidence>
<protein>
    <submittedName>
        <fullName evidence="3">Secreted protein</fullName>
    </submittedName>
</protein>
<reference evidence="3" key="1">
    <citation type="submission" date="2016-06" db="UniProtKB">
        <authorList>
            <consortium name="WormBaseParasite"/>
        </authorList>
    </citation>
    <scope>IDENTIFICATION</scope>
</reference>
<gene>
    <name evidence="1" type="ORF">SSLN_LOCUS17240</name>
</gene>
<evidence type="ECO:0000313" key="3">
    <source>
        <dbReference type="WBParaSite" id="SSLN_0001789501-mRNA-1"/>
    </source>
</evidence>
<dbReference type="AlphaFoldDB" id="A0A183TL92"/>
<reference evidence="1 2" key="2">
    <citation type="submission" date="2018-11" db="EMBL/GenBank/DDBJ databases">
        <authorList>
            <consortium name="Pathogen Informatics"/>
        </authorList>
    </citation>
    <scope>NUCLEOTIDE SEQUENCE [LARGE SCALE GENOMIC DNA]</scope>
    <source>
        <strain evidence="1 2">NST_G2</strain>
    </source>
</reference>
<sequence length="111" mass="12301">MRAHTHPSAKRYVRESVCAQISLSSLALLGPNASASERCKSTTRTCDNKDLKKVAWRRVAMWPPPPLSVAPMLALARRGRRPLGPMSGPAVNTQQALARACARTGKRRRWR</sequence>
<organism evidence="3">
    <name type="scientific">Schistocephalus solidus</name>
    <name type="common">Tapeworm</name>
    <dbReference type="NCBI Taxonomy" id="70667"/>
    <lineage>
        <taxon>Eukaryota</taxon>
        <taxon>Metazoa</taxon>
        <taxon>Spiralia</taxon>
        <taxon>Lophotrochozoa</taxon>
        <taxon>Platyhelminthes</taxon>
        <taxon>Cestoda</taxon>
        <taxon>Eucestoda</taxon>
        <taxon>Diphyllobothriidea</taxon>
        <taxon>Diphyllobothriidae</taxon>
        <taxon>Schistocephalus</taxon>
    </lineage>
</organism>
<dbReference type="Proteomes" id="UP000275846">
    <property type="component" value="Unassembled WGS sequence"/>
</dbReference>